<feature type="compositionally biased region" description="Low complexity" evidence="1">
    <location>
        <begin position="25"/>
        <end position="38"/>
    </location>
</feature>
<keyword evidence="2" id="KW-0732">Signal</keyword>
<dbReference type="Proteomes" id="UP001374893">
    <property type="component" value="Chromosome"/>
</dbReference>
<dbReference type="InterPro" id="IPR008930">
    <property type="entry name" value="Terpenoid_cyclase/PrenylTrfase"/>
</dbReference>
<keyword evidence="4" id="KW-1185">Reference proteome</keyword>
<dbReference type="SUPFAM" id="SSF48239">
    <property type="entry name" value="Terpenoid cyclases/Protein prenyltransferases"/>
    <property type="match status" value="1"/>
</dbReference>
<evidence type="ECO:0008006" key="5">
    <source>
        <dbReference type="Google" id="ProtNLM"/>
    </source>
</evidence>
<organism evidence="3 4">
    <name type="scientific">Haloferula helveola</name>
    <dbReference type="NCBI Taxonomy" id="490095"/>
    <lineage>
        <taxon>Bacteria</taxon>
        <taxon>Pseudomonadati</taxon>
        <taxon>Verrucomicrobiota</taxon>
        <taxon>Verrucomicrobiia</taxon>
        <taxon>Verrucomicrobiales</taxon>
        <taxon>Verrucomicrobiaceae</taxon>
        <taxon>Haloferula</taxon>
    </lineage>
</organism>
<feature type="signal peptide" evidence="2">
    <location>
        <begin position="1"/>
        <end position="17"/>
    </location>
</feature>
<sequence>MKLQFLTALLASSLLYAETSIEAPPAAPAPAKTTEVAPTPEPSPAPQPEPKPVSEPKPLGTAANNGLAWLAKTQNADGGWGQGGGWRVNLSNGQGGGRVEGADVADPSDIGNTAIVLQAFIRAGFRADKGEYSAVTSRAAEFILSQVEKCDSDTLFVTDVRDTQLQSKIGRYVDTFLAAQILSELKGQLSEANEARRAKLLDKVIAKIEKHQNDEGAFAGNSGWAATLSQGICSNALNSAFAAGAKIKAETLEKDHLQNADGLDRQTGTVAAGRAVGDAGVDIYRYASKLRGMTGYAWTNDKRRQELNTVVNSPTASDNEKEQASDELKKIDRSDADQQVLLKQVAAKAGEQKFVNGFGNNGGEEFISYMNIGEALRSEGGEAWTNWDAKMTKTLNDAQNADGSWSGQHCITGRTFCTASALMVLMTDRAPVPVESPIAAKDGQDQQ</sequence>
<accession>A0ABM7R9Y2</accession>
<dbReference type="RefSeq" id="WP_338689124.1">
    <property type="nucleotide sequence ID" value="NZ_AP024702.1"/>
</dbReference>
<dbReference type="Gene3D" id="1.50.10.20">
    <property type="match status" value="1"/>
</dbReference>
<dbReference type="EMBL" id="AP024702">
    <property type="protein sequence ID" value="BCX47099.1"/>
    <property type="molecule type" value="Genomic_DNA"/>
</dbReference>
<feature type="region of interest" description="Disordered" evidence="1">
    <location>
        <begin position="78"/>
        <end position="101"/>
    </location>
</feature>
<feature type="chain" id="PRO_5045121846" description="Squalene cyclase C-terminal domain-containing protein" evidence="2">
    <location>
        <begin position="18"/>
        <end position="447"/>
    </location>
</feature>
<reference evidence="3 4" key="1">
    <citation type="submission" date="2021-06" db="EMBL/GenBank/DDBJ databases">
        <title>Complete genome of Haloferula helveola possessing various polysaccharide degrading enzymes.</title>
        <authorList>
            <person name="Takami H."/>
            <person name="Huang C."/>
            <person name="Hamasaki K."/>
        </authorList>
    </citation>
    <scope>NUCLEOTIDE SEQUENCE [LARGE SCALE GENOMIC DNA]</scope>
    <source>
        <strain evidence="3 4">CN-1</strain>
    </source>
</reference>
<gene>
    <name evidence="3" type="ORF">HAHE_10070</name>
</gene>
<evidence type="ECO:0000256" key="2">
    <source>
        <dbReference type="SAM" id="SignalP"/>
    </source>
</evidence>
<proteinExistence type="predicted"/>
<name>A0ABM7R9Y2_9BACT</name>
<feature type="region of interest" description="Disordered" evidence="1">
    <location>
        <begin position="25"/>
        <end position="62"/>
    </location>
</feature>
<feature type="compositionally biased region" description="Pro residues" evidence="1">
    <location>
        <begin position="39"/>
        <end position="55"/>
    </location>
</feature>
<evidence type="ECO:0000313" key="3">
    <source>
        <dbReference type="EMBL" id="BCX47099.1"/>
    </source>
</evidence>
<evidence type="ECO:0000313" key="4">
    <source>
        <dbReference type="Proteomes" id="UP001374893"/>
    </source>
</evidence>
<protein>
    <recommendedName>
        <fullName evidence="5">Squalene cyclase C-terminal domain-containing protein</fullName>
    </recommendedName>
</protein>
<evidence type="ECO:0000256" key="1">
    <source>
        <dbReference type="SAM" id="MobiDB-lite"/>
    </source>
</evidence>